<reference evidence="2" key="1">
    <citation type="submission" date="2017-10" db="EMBL/GenBank/DDBJ databases">
        <title>Resolving the taxonomy of Roseburia spp., Eubacterium rectale and Agathobacter spp. through phylogenomic analysis.</title>
        <authorList>
            <person name="Sheridan P.O."/>
            <person name="Walker A.W."/>
            <person name="Duncan S.H."/>
            <person name="Scott K.P."/>
            <person name="Toole P.W.O."/>
            <person name="Luis P."/>
            <person name="Flint H.J."/>
        </authorList>
    </citation>
    <scope>NUCLEOTIDE SEQUENCE [LARGE SCALE GENOMIC DNA]</scope>
    <source>
        <strain evidence="2">JK10</strain>
    </source>
</reference>
<keyword evidence="3" id="KW-1185">Reference proteome</keyword>
<dbReference type="SUPFAM" id="SSF52540">
    <property type="entry name" value="P-loop containing nucleoside triphosphate hydrolases"/>
    <property type="match status" value="2"/>
</dbReference>
<organism evidence="2 3">
    <name type="scientific">Pseudobutyrivibrio ruminis</name>
    <dbReference type="NCBI Taxonomy" id="46206"/>
    <lineage>
        <taxon>Bacteria</taxon>
        <taxon>Bacillati</taxon>
        <taxon>Bacillota</taxon>
        <taxon>Clostridia</taxon>
        <taxon>Lachnospirales</taxon>
        <taxon>Lachnospiraceae</taxon>
        <taxon>Pseudobutyrivibrio</taxon>
    </lineage>
</organism>
<dbReference type="SMART" id="SM00490">
    <property type="entry name" value="HELICc"/>
    <property type="match status" value="1"/>
</dbReference>
<feature type="domain" description="Helicase C-terminal" evidence="1">
    <location>
        <begin position="843"/>
        <end position="1003"/>
    </location>
</feature>
<gene>
    <name evidence="2" type="ORF">CSX00_01345</name>
</gene>
<dbReference type="InterPro" id="IPR027417">
    <property type="entry name" value="P-loop_NTPase"/>
</dbReference>
<name>A0A2G3EE37_9FIRM</name>
<dbReference type="AlphaFoldDB" id="A0A2G3EE37"/>
<sequence length="1141" mass="130077">MAEDRREQLKQFVEREFIGPDPVNWEGLLQENGEEILVTDPPRTRYIAGILFPHGAKEENNSDDEKDISVSNEDAADDEVNQGVDYSAGDQFEVLEDAEELIDRSNAFYQSAMSITVAINDGDSISACVTAGVYSKTTETNAESGKVTTKYYRRPLEWKNDERFILPDKNSPLKKYPVGDTGLQVDITLRYRKKDFGIYTVTLENTKLMEGEQIHDEDCFFQAKMRITSENGFHFLPEGQRINSDEDYMSNLLLYRDVKNYAIGHGCAAEWDELSDSVSWIETSVFPSYEVKPIVPSVISGVTLSMKDMSCDDKFDDVISQLNLLCKKYAEWIESLEKTSVPDNLKDTAQRHIGNCWKCQRRMENGVRLLKSDVNVRKAFQWMNEAMISQQLHYGLPLQNWIDDGDGGIKIENAVSVLPDINNESTWYKKDERVYGQWRPFQLAFILMNLDSMNNRKSKERKIVDLIWFPTGGGKTEAYLGLSAYTIFIRRLQNKDNAGTAILMRYTLRLLTAQQYERAAAVICACELIRQNNEEVLGEEEINIGLWVGGDTTPNHVKDAVSKYNDIKSNRTDSNPFVMLKCPWCGAQMGIVDSADGKIRHTPGYKILPGPRKSKRFIFKCANEDNRCAFALRPSGLPLYIIDDDIYEKKPTLVLGTVDKFAMLPYRPEAQGLFGYDNGEKITSPDLIIQDELHLISGPLGSMVGHYETMINDLCTETMPSGDISPKIVASTATISRAKEQCHALYGCGIDNVFQFPPAGLNAGDSFFANEDKNKNGRKYIGILAAGSPSDATTAIRLYAALLYAAKTMEVDKESDRDPYWTNVGYYNSIRELGQAKTWIKADIDQYLDVMYKRRYDDKRLSQEEYKKYRRYIYRDEELTSRIPGDKVTASLANLNIGYPEERDTEDRVKEHSIDICLATNMISVGLDVQRLGLMTVAGQPKTTSEYIQATSRVGRNATFAPGLVFVLYRPSRPRDKSFYEQFKQYHSKLYCFVEPTSVTPFSAPVRERALHAIMIGMMRLEHGEEFNADPPRFPKQEIIDHVRNVIEKRIEDIDPCELEDTMKWFDYRMEEWEDWNPQKWTPQKNFDMSMGNPVPLIYSSSDKPNAIWDGRGIPTPTSMRSVDASCEADCIKSRYTERDE</sequence>
<evidence type="ECO:0000313" key="3">
    <source>
        <dbReference type="Proteomes" id="UP000224317"/>
    </source>
</evidence>
<accession>A0A2G3EE37</accession>
<evidence type="ECO:0000313" key="2">
    <source>
        <dbReference type="EMBL" id="PHU41341.1"/>
    </source>
</evidence>
<dbReference type="Proteomes" id="UP000224317">
    <property type="component" value="Unassembled WGS sequence"/>
</dbReference>
<evidence type="ECO:0000259" key="1">
    <source>
        <dbReference type="PROSITE" id="PS51194"/>
    </source>
</evidence>
<dbReference type="Pfam" id="PF00271">
    <property type="entry name" value="Helicase_C"/>
    <property type="match status" value="1"/>
</dbReference>
<dbReference type="CDD" id="cd18785">
    <property type="entry name" value="SF2_C"/>
    <property type="match status" value="1"/>
</dbReference>
<dbReference type="PROSITE" id="PS51194">
    <property type="entry name" value="HELICASE_CTER"/>
    <property type="match status" value="1"/>
</dbReference>
<dbReference type="Gene3D" id="3.40.50.300">
    <property type="entry name" value="P-loop containing nucleotide triphosphate hydrolases"/>
    <property type="match status" value="2"/>
</dbReference>
<dbReference type="InterPro" id="IPR001650">
    <property type="entry name" value="Helicase_C-like"/>
</dbReference>
<protein>
    <recommendedName>
        <fullName evidence="1">Helicase C-terminal domain-containing protein</fullName>
    </recommendedName>
</protein>
<comment type="caution">
    <text evidence="2">The sequence shown here is derived from an EMBL/GenBank/DDBJ whole genome shotgun (WGS) entry which is preliminary data.</text>
</comment>
<dbReference type="EMBL" id="PDYH01000004">
    <property type="protein sequence ID" value="PHU41341.1"/>
    <property type="molecule type" value="Genomic_DNA"/>
</dbReference>
<proteinExistence type="predicted"/>